<dbReference type="EMBL" id="SHKY01000002">
    <property type="protein sequence ID" value="RZU46635.1"/>
    <property type="molecule type" value="Genomic_DNA"/>
</dbReference>
<reference evidence="3 4" key="1">
    <citation type="submission" date="2019-02" db="EMBL/GenBank/DDBJ databases">
        <title>Sequencing the genomes of 1000 actinobacteria strains.</title>
        <authorList>
            <person name="Klenk H.-P."/>
        </authorList>
    </citation>
    <scope>NUCLEOTIDE SEQUENCE [LARGE SCALE GENOMIC DNA]</scope>
    <source>
        <strain evidence="3 4">DSM 45162</strain>
    </source>
</reference>
<proteinExistence type="predicted"/>
<gene>
    <name evidence="3" type="ORF">EV385_6711</name>
</gene>
<keyword evidence="4" id="KW-1185">Reference proteome</keyword>
<feature type="domain" description="TadE-like" evidence="2">
    <location>
        <begin position="12"/>
        <end position="54"/>
    </location>
</feature>
<keyword evidence="1" id="KW-0812">Transmembrane</keyword>
<comment type="caution">
    <text evidence="3">The sequence shown here is derived from an EMBL/GenBank/DDBJ whole genome shotgun (WGS) entry which is preliminary data.</text>
</comment>
<evidence type="ECO:0000256" key="1">
    <source>
        <dbReference type="SAM" id="Phobius"/>
    </source>
</evidence>
<keyword evidence="1" id="KW-1133">Transmembrane helix</keyword>
<dbReference type="OrthoDB" id="4869119at2"/>
<name>A0A4Q7Z9S2_9ACTN</name>
<accession>A0A4Q7Z9S2</accession>
<feature type="transmembrane region" description="Helical" evidence="1">
    <location>
        <begin position="12"/>
        <end position="36"/>
    </location>
</feature>
<dbReference type="Proteomes" id="UP000292564">
    <property type="component" value="Unassembled WGS sequence"/>
</dbReference>
<dbReference type="InterPro" id="IPR012495">
    <property type="entry name" value="TadE-like_dom"/>
</dbReference>
<evidence type="ECO:0000313" key="4">
    <source>
        <dbReference type="Proteomes" id="UP000292564"/>
    </source>
</evidence>
<protein>
    <recommendedName>
        <fullName evidence="2">TadE-like domain-containing protein</fullName>
    </recommendedName>
</protein>
<evidence type="ECO:0000259" key="2">
    <source>
        <dbReference type="Pfam" id="PF07811"/>
    </source>
</evidence>
<evidence type="ECO:0000313" key="3">
    <source>
        <dbReference type="EMBL" id="RZU46635.1"/>
    </source>
</evidence>
<dbReference type="RefSeq" id="WP_130513823.1">
    <property type="nucleotide sequence ID" value="NZ_SHKY01000002.1"/>
</dbReference>
<organism evidence="3 4">
    <name type="scientific">Krasilnikovia cinnamomea</name>
    <dbReference type="NCBI Taxonomy" id="349313"/>
    <lineage>
        <taxon>Bacteria</taxon>
        <taxon>Bacillati</taxon>
        <taxon>Actinomycetota</taxon>
        <taxon>Actinomycetes</taxon>
        <taxon>Micromonosporales</taxon>
        <taxon>Micromonosporaceae</taxon>
        <taxon>Krasilnikovia</taxon>
    </lineage>
</organism>
<dbReference type="Pfam" id="PF07811">
    <property type="entry name" value="TadE"/>
    <property type="match status" value="1"/>
</dbReference>
<keyword evidence="1" id="KW-0472">Membrane</keyword>
<dbReference type="AlphaFoldDB" id="A0A4Q7Z9S2"/>
<sequence>MTSPRTQRRDDGSAALETVILAPPLLLFVALAAIGMRVEVAGGSIEGAAHDAARAASIARDSRQAYSDAVTTARRSLGAQGLHCADLDVAVDTGGFSAPPGRVGVVKVSIGCTVTFADVAAAGMPGSRRINANFTSPVDPFRAHS</sequence>